<proteinExistence type="predicted"/>
<dbReference type="GeneID" id="72393295"/>
<evidence type="ECO:0000313" key="2">
    <source>
        <dbReference type="Proteomes" id="UP000423413"/>
    </source>
</evidence>
<dbReference type="EMBL" id="CP046441">
    <property type="protein sequence ID" value="QGT82200.1"/>
    <property type="molecule type" value="Genomic_DNA"/>
</dbReference>
<name>A0AAE6QGN9_9PSED</name>
<sequence>MQQSIPFTLQALAGITRQASAVAVRMVSLRQCFQLNSYYGYWFSHWRA</sequence>
<dbReference type="RefSeq" id="WP_154897058.1">
    <property type="nucleotide sequence ID" value="NZ_CP046441.1"/>
</dbReference>
<dbReference type="AlphaFoldDB" id="A0AAE6QGN9"/>
<evidence type="ECO:0000313" key="1">
    <source>
        <dbReference type="EMBL" id="QGT82200.1"/>
    </source>
</evidence>
<protein>
    <submittedName>
        <fullName evidence="1">Uncharacterized protein</fullName>
    </submittedName>
</protein>
<organism evidence="1 2">
    <name type="scientific">Pseudomonas coronafaciens pv. coronafaciens</name>
    <dbReference type="NCBI Taxonomy" id="235275"/>
    <lineage>
        <taxon>Bacteria</taxon>
        <taxon>Pseudomonadati</taxon>
        <taxon>Pseudomonadota</taxon>
        <taxon>Gammaproteobacteria</taxon>
        <taxon>Pseudomonadales</taxon>
        <taxon>Pseudomonadaceae</taxon>
        <taxon>Pseudomonas</taxon>
        <taxon>Pseudomonas coronafaciens</taxon>
    </lineage>
</organism>
<gene>
    <name evidence="1" type="ORF">GMO17_13940</name>
</gene>
<accession>A0AAE6QGN9</accession>
<reference evidence="1 2" key="1">
    <citation type="submission" date="2019-11" db="EMBL/GenBank/DDBJ databases">
        <title>Complete genome sequence of Pseudomonas syringae pv. coronafaciens isolate B19001 originated in imported oat cereal.</title>
        <authorList>
            <person name="Kim S.M."/>
            <person name="Lee B.C."/>
            <person name="Seo S.J."/>
            <person name="Lee J.E."/>
            <person name="Choi N.J."/>
            <person name="Park J.H."/>
        </authorList>
    </citation>
    <scope>NUCLEOTIDE SEQUENCE [LARGE SCALE GENOMIC DNA]</scope>
    <source>
        <strain evidence="1 2">B19001</strain>
    </source>
</reference>
<dbReference type="Proteomes" id="UP000423413">
    <property type="component" value="Chromosome"/>
</dbReference>